<evidence type="ECO:0000259" key="2">
    <source>
        <dbReference type="Pfam" id="PF25202"/>
    </source>
</evidence>
<dbReference type="AlphaFoldDB" id="A0A6F8XGF7"/>
<sequence>MTVQVATCSAAQLFSSHLLGDQVTGDARILSSDGTAIVGELTIPEYQRPYCWQDTQLSALLQDITAHSRHRPALSYYLGSLILHQAHGQLNIIDGQQRITTLALMGCLLQPHSEIQASLLQGLEYEHPISQQQIKHNLKWLKEKFSSQPEYWQGLVDFNKLQFTLVVTQSEDDAYRFFETQNTGGVRLGGPDIIKAHHLRAVDKLHQKPFAKQWESLGKLDDTVSALLKGRYWQRISMRELPSHQQKKQLRDCIVSEFAQQTGKGEDIAFGRTYRYTGLSGDVSHHQAQQGYDVRQPLNAGVNTIRYLSYFQGLYNDYWEKPDLPHLPGYHSLIVWLKGMEGCGYLEGLYKACLLLYISQFGENQLEQAAKKLFLVVYSRRVSNQKAVREKSIYAFTREYPVLDWIGLSYTPEQCFAYLDSFVLMVEGSNLDKNSVKKRFMDKVCEFFVLELKPGQYKDSFAQALTFKVAGDPL</sequence>
<feature type="domain" description="GmrSD restriction endonucleases N-terminal" evidence="1">
    <location>
        <begin position="41"/>
        <end position="199"/>
    </location>
</feature>
<protein>
    <submittedName>
        <fullName evidence="3">Uncharacterized protein</fullName>
    </submittedName>
</protein>
<keyword evidence="4" id="KW-1185">Reference proteome</keyword>
<evidence type="ECO:0000313" key="4">
    <source>
        <dbReference type="Proteomes" id="UP000501053"/>
    </source>
</evidence>
<dbReference type="Proteomes" id="UP000501053">
    <property type="component" value="Chromosome"/>
</dbReference>
<feature type="domain" description="DUF7834" evidence="2">
    <location>
        <begin position="207"/>
        <end position="426"/>
    </location>
</feature>
<proteinExistence type="predicted"/>
<dbReference type="InterPro" id="IPR057156">
    <property type="entry name" value="DUF7834"/>
</dbReference>
<dbReference type="PANTHER" id="PTHR35149">
    <property type="entry name" value="SLL5132 PROTEIN"/>
    <property type="match status" value="1"/>
</dbReference>
<gene>
    <name evidence="3" type="ORF">HMEPL2_29110</name>
</gene>
<name>A0A6F8XGF7_9GAMM</name>
<reference evidence="3 4" key="1">
    <citation type="submission" date="2020-03" db="EMBL/GenBank/DDBJ databases">
        <title>Complete Genome Sequence of Halomonas meridiana strain Eplume2, isolated from hydrothermal-plume in the north east Pacific Ocean.</title>
        <authorList>
            <person name="Kurihara Y."/>
            <person name="Kawai S."/>
            <person name="Sakai A."/>
            <person name="Galipon J."/>
            <person name="Arakawa K."/>
        </authorList>
    </citation>
    <scope>NUCLEOTIDE SEQUENCE [LARGE SCALE GENOMIC DNA]</scope>
    <source>
        <strain evidence="3 4">Eplume2</strain>
    </source>
</reference>
<accession>A0A6F8XGF7</accession>
<dbReference type="Pfam" id="PF25202">
    <property type="entry name" value="DUF7834"/>
    <property type="match status" value="1"/>
</dbReference>
<dbReference type="Pfam" id="PF03235">
    <property type="entry name" value="GmrSD_N"/>
    <property type="match status" value="1"/>
</dbReference>
<dbReference type="PANTHER" id="PTHR35149:SF2">
    <property type="entry name" value="DUF262 DOMAIN-CONTAINING PROTEIN"/>
    <property type="match status" value="1"/>
</dbReference>
<organism evidence="3 4">
    <name type="scientific">Vreelandella aquamarina</name>
    <dbReference type="NCBI Taxonomy" id="77097"/>
    <lineage>
        <taxon>Bacteria</taxon>
        <taxon>Pseudomonadati</taxon>
        <taxon>Pseudomonadota</taxon>
        <taxon>Gammaproteobacteria</taxon>
        <taxon>Oceanospirillales</taxon>
        <taxon>Halomonadaceae</taxon>
        <taxon>Vreelandella</taxon>
    </lineage>
</organism>
<evidence type="ECO:0000313" key="3">
    <source>
        <dbReference type="EMBL" id="BCB72560.1"/>
    </source>
</evidence>
<dbReference type="InterPro" id="IPR004919">
    <property type="entry name" value="GmrSD_N"/>
</dbReference>
<dbReference type="EMBL" id="AP022869">
    <property type="protein sequence ID" value="BCB72560.1"/>
    <property type="molecule type" value="Genomic_DNA"/>
</dbReference>
<dbReference type="RefSeq" id="WP_172515300.1">
    <property type="nucleotide sequence ID" value="NZ_AP022869.1"/>
</dbReference>
<evidence type="ECO:0000259" key="1">
    <source>
        <dbReference type="Pfam" id="PF03235"/>
    </source>
</evidence>